<keyword evidence="3" id="KW-0963">Cytoplasm</keyword>
<organism evidence="7 8">
    <name type="scientific">Funneliformis mosseae</name>
    <name type="common">Endomycorrhizal fungus</name>
    <name type="synonym">Glomus mosseae</name>
    <dbReference type="NCBI Taxonomy" id="27381"/>
    <lineage>
        <taxon>Eukaryota</taxon>
        <taxon>Fungi</taxon>
        <taxon>Fungi incertae sedis</taxon>
        <taxon>Mucoromycota</taxon>
        <taxon>Glomeromycotina</taxon>
        <taxon>Glomeromycetes</taxon>
        <taxon>Glomerales</taxon>
        <taxon>Glomeraceae</taxon>
        <taxon>Funneliformis</taxon>
    </lineage>
</organism>
<dbReference type="EMBL" id="CAJVPP010003694">
    <property type="protein sequence ID" value="CAG8635117.1"/>
    <property type="molecule type" value="Genomic_DNA"/>
</dbReference>
<accession>A0A9N9DGS0</accession>
<dbReference type="PANTHER" id="PTHR15830:SF10">
    <property type="entry name" value="TELOMERE LENGTH REGULATION PROTEIN TEL2 HOMOLOG"/>
    <property type="match status" value="1"/>
</dbReference>
<evidence type="ECO:0000256" key="2">
    <source>
        <dbReference type="ARBA" id="ARBA00006133"/>
    </source>
</evidence>
<feature type="region of interest" description="Disordered" evidence="4">
    <location>
        <begin position="558"/>
        <end position="594"/>
    </location>
</feature>
<dbReference type="Proteomes" id="UP000789375">
    <property type="component" value="Unassembled WGS sequence"/>
</dbReference>
<dbReference type="GO" id="GO:0051083">
    <property type="term" value="P:'de novo' cotranslational protein folding"/>
    <property type="evidence" value="ECO:0007669"/>
    <property type="project" value="TreeGrafter"/>
</dbReference>
<feature type="domain" description="TELO2 ARM repeat" evidence="6">
    <location>
        <begin position="397"/>
        <end position="484"/>
    </location>
</feature>
<feature type="domain" description="Telomere length regulation protein conserved" evidence="5">
    <location>
        <begin position="603"/>
        <end position="707"/>
    </location>
</feature>
<dbReference type="Pfam" id="PF10193">
    <property type="entry name" value="Telomere_reg-2"/>
    <property type="match status" value="1"/>
</dbReference>
<dbReference type="InterPro" id="IPR057348">
    <property type="entry name" value="TELO2_ARM"/>
</dbReference>
<dbReference type="GO" id="GO:0042162">
    <property type="term" value="F:telomeric DNA binding"/>
    <property type="evidence" value="ECO:0007669"/>
    <property type="project" value="TreeGrafter"/>
</dbReference>
<dbReference type="PANTHER" id="PTHR15830">
    <property type="entry name" value="TELOMERE LENGTH REGULATION PROTEIN TEL2 FAMILY MEMBER"/>
    <property type="match status" value="1"/>
</dbReference>
<dbReference type="InterPro" id="IPR019337">
    <property type="entry name" value="Telomere_length_regulation_dom"/>
</dbReference>
<protein>
    <submittedName>
        <fullName evidence="7">2025_t:CDS:1</fullName>
    </submittedName>
</protein>
<feature type="compositionally biased region" description="Acidic residues" evidence="4">
    <location>
        <begin position="581"/>
        <end position="591"/>
    </location>
</feature>
<dbReference type="InterPro" id="IPR038528">
    <property type="entry name" value="TEL2_C_sf"/>
</dbReference>
<sequence>METSNFSTEKLLRNYLRTLQNNLDTSTIESVIDFLQEPLDFLENGNSWHGPATSPGSQKYFITKLYSKHLKFIIDNIIINWSETLLRRQKDMLVMEYFVPKGTKNLQKIKRASISLQVLVSYFSTSYQSQNDLKIYQKHQTYLPTIIQKFVFSLLKSYSIQDFFDAILKNEEVDIRERYSEWKEFVGLICSIPERSANLMAFNQNLGSREEKDEIQTLVFACNELFSKICRIGHSITYKVPFYIIYKPNTEILAQTVYKSLLIRFHHSTSYIYYKIWKTMISSFSSHVAESFLTAFLLHSQSQDLSKITNPVSTEDKSRYLVRKVATLLSLLIGKDNNEFVSYLIKFKYFVGGKIFPISIVRVLCCFLSWGGFQDRPDDMMQTFTGQIDNLRLGPNDDLTLLLKTLISSWSDPTFIKHASSSVQMYITSAILIIFGYLPKSTLIKAAILRDITPGITRWLQSTSEEARKMGMVTAEIFSKLTDVLENVLDFELNPEDDDVKYFRQLVELKDGIVDLPDFDYEDKVEADLNGEQISEEYSNHEDNVNNEDLVEIKDVKDDNETRVVDSDDEDDFVPYPMEKESDDDEEEDESIPQTKKERILTPVYIIDLLTYLKASDDPGKLEVAMNAAKNLIRQKTGFGTELAKILIGLQDNFELTGFEENRHAAMIALICGSPKIAVPFIIQQFFEKKYSLAERYMILSTLSTGARELAGLQSIEDKKEKETAIIDTLSQEISKLDLTNIRSLKETSNDKVRRFSRKPLVESARTTSVNRFNELAAKTFFFPLTAGFWNLTRDSDLGNFMKDPTLIQRYVTTLGVFVQCSVNTIALTQITREYWDLILSLRFFDDLAVLTSILFGINVILNTSSERELAESYGKELIETNQWVTTIFENKMNEQARSMAAWVLVKIKGIVTEYQRLLMEDLLPLT</sequence>
<evidence type="ECO:0000256" key="4">
    <source>
        <dbReference type="SAM" id="MobiDB-lite"/>
    </source>
</evidence>
<dbReference type="InterPro" id="IPR051970">
    <property type="entry name" value="TEL2_Regulation"/>
</dbReference>
<comment type="subcellular location">
    <subcellularLocation>
        <location evidence="1">Cytoplasm</location>
    </subcellularLocation>
</comment>
<proteinExistence type="inferred from homology"/>
<dbReference type="GO" id="GO:0051879">
    <property type="term" value="F:Hsp90 protein binding"/>
    <property type="evidence" value="ECO:0007669"/>
    <property type="project" value="TreeGrafter"/>
</dbReference>
<evidence type="ECO:0000256" key="1">
    <source>
        <dbReference type="ARBA" id="ARBA00004496"/>
    </source>
</evidence>
<gene>
    <name evidence="7" type="ORF">FMOSSE_LOCUS10691</name>
</gene>
<evidence type="ECO:0000259" key="6">
    <source>
        <dbReference type="Pfam" id="PF25320"/>
    </source>
</evidence>
<dbReference type="Gene3D" id="1.25.40.720">
    <property type="entry name" value="Telomere length regulation protein 2, C-terminal domain"/>
    <property type="match status" value="2"/>
</dbReference>
<comment type="caution">
    <text evidence="7">The sequence shown here is derived from an EMBL/GenBank/DDBJ whole genome shotgun (WGS) entry which is preliminary data.</text>
</comment>
<dbReference type="AlphaFoldDB" id="A0A9N9DGS0"/>
<keyword evidence="8" id="KW-1185">Reference proteome</keyword>
<dbReference type="Pfam" id="PF25320">
    <property type="entry name" value="TELO2_ARM"/>
    <property type="match status" value="1"/>
</dbReference>
<comment type="similarity">
    <text evidence="2">Belongs to the TEL2 family.</text>
</comment>
<reference evidence="7" key="1">
    <citation type="submission" date="2021-06" db="EMBL/GenBank/DDBJ databases">
        <authorList>
            <person name="Kallberg Y."/>
            <person name="Tangrot J."/>
            <person name="Rosling A."/>
        </authorList>
    </citation>
    <scope>NUCLEOTIDE SEQUENCE</scope>
    <source>
        <strain evidence="7">87-6 pot B 2015</strain>
    </source>
</reference>
<evidence type="ECO:0000313" key="8">
    <source>
        <dbReference type="Proteomes" id="UP000789375"/>
    </source>
</evidence>
<evidence type="ECO:0000313" key="7">
    <source>
        <dbReference type="EMBL" id="CAG8635117.1"/>
    </source>
</evidence>
<evidence type="ECO:0000259" key="5">
    <source>
        <dbReference type="Pfam" id="PF10193"/>
    </source>
</evidence>
<name>A0A9N9DGS0_FUNMO</name>
<dbReference type="GO" id="GO:0005829">
    <property type="term" value="C:cytosol"/>
    <property type="evidence" value="ECO:0007669"/>
    <property type="project" value="TreeGrafter"/>
</dbReference>
<evidence type="ECO:0000256" key="3">
    <source>
        <dbReference type="ARBA" id="ARBA00022490"/>
    </source>
</evidence>